<dbReference type="GO" id="GO:0017071">
    <property type="term" value="C:intracellular cyclic nucleotide activated cation channel complex"/>
    <property type="evidence" value="ECO:0007669"/>
    <property type="project" value="TreeGrafter"/>
</dbReference>
<evidence type="ECO:0000313" key="5">
    <source>
        <dbReference type="WBParaSite" id="ASIM_0000142001-mRNA-1"/>
    </source>
</evidence>
<dbReference type="PANTHER" id="PTHR45638">
    <property type="entry name" value="CYCLIC NUCLEOTIDE-GATED CATION CHANNEL SUBUNIT A"/>
    <property type="match status" value="1"/>
</dbReference>
<dbReference type="OrthoDB" id="5863166at2759"/>
<name>A0A0M3J1L7_ANISI</name>
<evidence type="ECO:0000313" key="3">
    <source>
        <dbReference type="EMBL" id="VDK18617.1"/>
    </source>
</evidence>
<gene>
    <name evidence="3" type="ORF">ASIM_LOCUS1300</name>
</gene>
<dbReference type="PANTHER" id="PTHR45638:SF11">
    <property type="entry name" value="CYCLIC NUCLEOTIDE-GATED CATION CHANNEL SUBUNIT A"/>
    <property type="match status" value="1"/>
</dbReference>
<feature type="compositionally biased region" description="Polar residues" evidence="1">
    <location>
        <begin position="50"/>
        <end position="63"/>
    </location>
</feature>
<organism evidence="5">
    <name type="scientific">Anisakis simplex</name>
    <name type="common">Herring worm</name>
    <dbReference type="NCBI Taxonomy" id="6269"/>
    <lineage>
        <taxon>Eukaryota</taxon>
        <taxon>Metazoa</taxon>
        <taxon>Ecdysozoa</taxon>
        <taxon>Nematoda</taxon>
        <taxon>Chromadorea</taxon>
        <taxon>Rhabditida</taxon>
        <taxon>Spirurina</taxon>
        <taxon>Ascaridomorpha</taxon>
        <taxon>Ascaridoidea</taxon>
        <taxon>Anisakidae</taxon>
        <taxon>Anisakis</taxon>
        <taxon>Anisakis simplex complex</taxon>
    </lineage>
</organism>
<dbReference type="GO" id="GO:0005222">
    <property type="term" value="F:intracellularly cAMP-activated cation channel activity"/>
    <property type="evidence" value="ECO:0007669"/>
    <property type="project" value="TreeGrafter"/>
</dbReference>
<evidence type="ECO:0000256" key="1">
    <source>
        <dbReference type="SAM" id="MobiDB-lite"/>
    </source>
</evidence>
<evidence type="ECO:0000256" key="2">
    <source>
        <dbReference type="SAM" id="Phobius"/>
    </source>
</evidence>
<dbReference type="WBParaSite" id="ASIM_0000142001-mRNA-1">
    <property type="protein sequence ID" value="ASIM_0000142001-mRNA-1"/>
    <property type="gene ID" value="ASIM_0000142001"/>
</dbReference>
<proteinExistence type="predicted"/>
<reference evidence="5" key="1">
    <citation type="submission" date="2017-02" db="UniProtKB">
        <authorList>
            <consortium name="WormBaseParasite"/>
        </authorList>
    </citation>
    <scope>IDENTIFICATION</scope>
</reference>
<feature type="compositionally biased region" description="Polar residues" evidence="1">
    <location>
        <begin position="13"/>
        <end position="22"/>
    </location>
</feature>
<sequence>MGQRVLNRPENGLTDSEQNNSEETSKVSDEKRKSDANGRIGTGANCNDPGPSTSAPNQSQNANQSKINIVTKAFKLFRKNKVSPENAEASVFMNRFGLNNSKHTSRADAEAHGETESNGNRFEYLLKKHVVDTKDEFYYYWLGVVSCAFTYNLIVVIARSVFKDLAAGLLWILWAILDVVADSIYLFDMFIRSRTG</sequence>
<keyword evidence="2" id="KW-1133">Transmembrane helix</keyword>
<dbReference type="GO" id="GO:0044877">
    <property type="term" value="F:protein-containing complex binding"/>
    <property type="evidence" value="ECO:0007669"/>
    <property type="project" value="TreeGrafter"/>
</dbReference>
<dbReference type="Proteomes" id="UP000267096">
    <property type="component" value="Unassembled WGS sequence"/>
</dbReference>
<keyword evidence="2" id="KW-0472">Membrane</keyword>
<feature type="transmembrane region" description="Helical" evidence="2">
    <location>
        <begin position="137"/>
        <end position="162"/>
    </location>
</feature>
<dbReference type="InterPro" id="IPR050866">
    <property type="entry name" value="CNG_cation_channel"/>
</dbReference>
<feature type="transmembrane region" description="Helical" evidence="2">
    <location>
        <begin position="168"/>
        <end position="187"/>
    </location>
</feature>
<dbReference type="AlphaFoldDB" id="A0A0M3J1L7"/>
<feature type="compositionally biased region" description="Basic and acidic residues" evidence="1">
    <location>
        <begin position="23"/>
        <end position="36"/>
    </location>
</feature>
<evidence type="ECO:0000313" key="4">
    <source>
        <dbReference type="Proteomes" id="UP000267096"/>
    </source>
</evidence>
<feature type="region of interest" description="Disordered" evidence="1">
    <location>
        <begin position="1"/>
        <end position="63"/>
    </location>
</feature>
<keyword evidence="4" id="KW-1185">Reference proteome</keyword>
<dbReference type="GO" id="GO:0030553">
    <property type="term" value="F:cGMP binding"/>
    <property type="evidence" value="ECO:0007669"/>
    <property type="project" value="TreeGrafter"/>
</dbReference>
<protein>
    <submittedName>
        <fullName evidence="5">Adenylate cyclase type 2</fullName>
    </submittedName>
</protein>
<dbReference type="EMBL" id="UYRR01001308">
    <property type="protein sequence ID" value="VDK18617.1"/>
    <property type="molecule type" value="Genomic_DNA"/>
</dbReference>
<accession>A0A0M3J1L7</accession>
<dbReference type="GO" id="GO:0005886">
    <property type="term" value="C:plasma membrane"/>
    <property type="evidence" value="ECO:0007669"/>
    <property type="project" value="TreeGrafter"/>
</dbReference>
<dbReference type="GO" id="GO:0005223">
    <property type="term" value="F:intracellularly cGMP-activated cation channel activity"/>
    <property type="evidence" value="ECO:0007669"/>
    <property type="project" value="TreeGrafter"/>
</dbReference>
<keyword evidence="2" id="KW-0812">Transmembrane</keyword>
<reference evidence="3 4" key="2">
    <citation type="submission" date="2018-11" db="EMBL/GenBank/DDBJ databases">
        <authorList>
            <consortium name="Pathogen Informatics"/>
        </authorList>
    </citation>
    <scope>NUCLEOTIDE SEQUENCE [LARGE SCALE GENOMIC DNA]</scope>
</reference>